<protein>
    <submittedName>
        <fullName evidence="2">Uncharacterized protein</fullName>
    </submittedName>
</protein>
<sequence length="192" mass="21170">MPRELVAFKNWTTVVTMTAAMSAAVLTTSPAFAEEGIVQPPQAIVEARAALQDAWDTAPLGFTTATFAQAPANGYGDYTPVASANFQPDQPIYVYTEPVGYAFREDDGRYIINLSVDFELRNMTGQILASRTNFAQLENASRRRVHEFQTSLQFGLQGLQQGDYVLQVRINDLNSDKTGSFELPFTMAGQKN</sequence>
<evidence type="ECO:0000313" key="3">
    <source>
        <dbReference type="Proteomes" id="UP000185783"/>
    </source>
</evidence>
<evidence type="ECO:0000256" key="1">
    <source>
        <dbReference type="SAM" id="SignalP"/>
    </source>
</evidence>
<reference evidence="2 3" key="1">
    <citation type="submission" date="2016-03" db="EMBL/GenBank/DDBJ databases">
        <title>Genome sequence of Nesiotobacter sp. nov., a moderately halophilic alphaproteobacterium isolated from the Yellow Sea, China.</title>
        <authorList>
            <person name="Zhang G."/>
            <person name="Zhang R."/>
        </authorList>
    </citation>
    <scope>NUCLEOTIDE SEQUENCE [LARGE SCALE GENOMIC DNA]</scope>
    <source>
        <strain evidence="2 3">WB1-6</strain>
    </source>
</reference>
<name>A0A1U7JCH2_9HYPH</name>
<evidence type="ECO:0000313" key="2">
    <source>
        <dbReference type="EMBL" id="OKL42456.1"/>
    </source>
</evidence>
<accession>A0A1U7JCH2</accession>
<keyword evidence="3" id="KW-1185">Reference proteome</keyword>
<dbReference type="AlphaFoldDB" id="A0A1U7JCH2"/>
<keyword evidence="1" id="KW-0732">Signal</keyword>
<dbReference type="Proteomes" id="UP000185783">
    <property type="component" value="Unassembled WGS sequence"/>
</dbReference>
<dbReference type="RefSeq" id="WP_051269436.1">
    <property type="nucleotide sequence ID" value="NZ_LVVZ01000041.1"/>
</dbReference>
<organism evidence="2 3">
    <name type="scientific">Pseudovibrio exalbescens</name>
    <dbReference type="NCBI Taxonomy" id="197461"/>
    <lineage>
        <taxon>Bacteria</taxon>
        <taxon>Pseudomonadati</taxon>
        <taxon>Pseudomonadota</taxon>
        <taxon>Alphaproteobacteria</taxon>
        <taxon>Hyphomicrobiales</taxon>
        <taxon>Stappiaceae</taxon>
        <taxon>Pseudovibrio</taxon>
    </lineage>
</organism>
<dbReference type="EMBL" id="LVVZ01000041">
    <property type="protein sequence ID" value="OKL42456.1"/>
    <property type="molecule type" value="Genomic_DNA"/>
</dbReference>
<feature type="chain" id="PRO_5010570188" evidence="1">
    <location>
        <begin position="34"/>
        <end position="192"/>
    </location>
</feature>
<comment type="caution">
    <text evidence="2">The sequence shown here is derived from an EMBL/GenBank/DDBJ whole genome shotgun (WGS) entry which is preliminary data.</text>
</comment>
<dbReference type="STRING" id="197461.A3843_17420"/>
<gene>
    <name evidence="2" type="ORF">A3843_17420</name>
</gene>
<feature type="signal peptide" evidence="1">
    <location>
        <begin position="1"/>
        <end position="33"/>
    </location>
</feature>
<proteinExistence type="predicted"/>